<proteinExistence type="predicted"/>
<keyword evidence="1" id="KW-1133">Transmembrane helix</keyword>
<feature type="transmembrane region" description="Helical" evidence="1">
    <location>
        <begin position="199"/>
        <end position="217"/>
    </location>
</feature>
<feature type="transmembrane region" description="Helical" evidence="1">
    <location>
        <begin position="174"/>
        <end position="193"/>
    </location>
</feature>
<organism evidence="2">
    <name type="scientific">mine drainage metagenome</name>
    <dbReference type="NCBI Taxonomy" id="410659"/>
    <lineage>
        <taxon>unclassified sequences</taxon>
        <taxon>metagenomes</taxon>
        <taxon>ecological metagenomes</taxon>
    </lineage>
</organism>
<feature type="transmembrane region" description="Helical" evidence="1">
    <location>
        <begin position="6"/>
        <end position="26"/>
    </location>
</feature>
<reference evidence="2" key="2">
    <citation type="journal article" date="2014" name="ISME J.">
        <title>Microbial stratification in low pH oxic and suboxic macroscopic growths along an acid mine drainage.</title>
        <authorList>
            <person name="Mendez-Garcia C."/>
            <person name="Mesa V."/>
            <person name="Sprenger R.R."/>
            <person name="Richter M."/>
            <person name="Diez M.S."/>
            <person name="Solano J."/>
            <person name="Bargiela R."/>
            <person name="Golyshina O.V."/>
            <person name="Manteca A."/>
            <person name="Ramos J.L."/>
            <person name="Gallego J.R."/>
            <person name="Llorente I."/>
            <person name="Martins Dos Santos V.A."/>
            <person name="Jensen O.N."/>
            <person name="Pelaez A.I."/>
            <person name="Sanchez J."/>
            <person name="Ferrer M."/>
        </authorList>
    </citation>
    <scope>NUCLEOTIDE SEQUENCE</scope>
</reference>
<feature type="transmembrane region" description="Helical" evidence="1">
    <location>
        <begin position="102"/>
        <end position="120"/>
    </location>
</feature>
<feature type="transmembrane region" description="Helical" evidence="1">
    <location>
        <begin position="71"/>
        <end position="90"/>
    </location>
</feature>
<gene>
    <name evidence="2" type="ORF">B1B_09242</name>
</gene>
<feature type="transmembrane region" description="Helical" evidence="1">
    <location>
        <begin position="238"/>
        <end position="256"/>
    </location>
</feature>
<evidence type="ECO:0000256" key="1">
    <source>
        <dbReference type="SAM" id="Phobius"/>
    </source>
</evidence>
<keyword evidence="1" id="KW-0812">Transmembrane</keyword>
<evidence type="ECO:0000313" key="2">
    <source>
        <dbReference type="EMBL" id="EQD55409.1"/>
    </source>
</evidence>
<keyword evidence="1" id="KW-0472">Membrane</keyword>
<comment type="caution">
    <text evidence="2">The sequence shown here is derived from an EMBL/GenBank/DDBJ whole genome shotgun (WGS) entry which is preliminary data.</text>
</comment>
<reference evidence="2" key="1">
    <citation type="submission" date="2013-08" db="EMBL/GenBank/DDBJ databases">
        <authorList>
            <person name="Mendez C."/>
            <person name="Richter M."/>
            <person name="Ferrer M."/>
            <person name="Sanchez J."/>
        </authorList>
    </citation>
    <scope>NUCLEOTIDE SEQUENCE</scope>
</reference>
<dbReference type="EMBL" id="AUZY01006086">
    <property type="protein sequence ID" value="EQD55409.1"/>
    <property type="molecule type" value="Genomic_DNA"/>
</dbReference>
<sequence>MADLPLFLSLTAVMGLSILLSLPLVYSPRAQGRWAVALSAAAIGILLFLLADVFSDAAQIIYPAGYVANPRYAVAFAVAFGVAFLGLHAVDSLPRRAGRETAGAGALRMATIVAIGIGLQNLTEGLVFGVNWTLGNVGVLAVVFLGFVLQNITEGFPIAAPFLGAPGARRADRLVGLYLLGGLPTIVGGLLGYVWSSDLFLVIFDAAAVGAIAYIVLPMLRFAFRPLEDRAASVRRDRIVYLGVVVGFLIGFAVNAL</sequence>
<dbReference type="AlphaFoldDB" id="T1BQ76"/>
<feature type="transmembrane region" description="Helical" evidence="1">
    <location>
        <begin position="132"/>
        <end position="153"/>
    </location>
</feature>
<accession>T1BQ76</accession>
<protein>
    <submittedName>
        <fullName evidence="2">Znc transporter</fullName>
    </submittedName>
</protein>
<feature type="transmembrane region" description="Helical" evidence="1">
    <location>
        <begin position="33"/>
        <end position="51"/>
    </location>
</feature>
<name>T1BQ76_9ZZZZ</name>